<feature type="domain" description="Peptidase M16 C-terminal" evidence="1">
    <location>
        <begin position="412"/>
        <end position="593"/>
    </location>
</feature>
<protein>
    <recommendedName>
        <fullName evidence="1">Peptidase M16 C-terminal domain-containing protein</fullName>
    </recommendedName>
</protein>
<dbReference type="InterPro" id="IPR007863">
    <property type="entry name" value="Peptidase_M16_C"/>
</dbReference>
<comment type="caution">
    <text evidence="2">The sequence shown here is derived from an EMBL/GenBank/DDBJ whole genome shotgun (WGS) entry which is preliminary data.</text>
</comment>
<dbReference type="EMBL" id="VSSQ01008364">
    <property type="protein sequence ID" value="MPM38670.1"/>
    <property type="molecule type" value="Genomic_DNA"/>
</dbReference>
<organism evidence="2">
    <name type="scientific">bioreactor metagenome</name>
    <dbReference type="NCBI Taxonomy" id="1076179"/>
    <lineage>
        <taxon>unclassified sequences</taxon>
        <taxon>metagenomes</taxon>
        <taxon>ecological metagenomes</taxon>
    </lineage>
</organism>
<dbReference type="SUPFAM" id="SSF63411">
    <property type="entry name" value="LuxS/MPP-like metallohydrolase"/>
    <property type="match status" value="3"/>
</dbReference>
<reference evidence="2" key="1">
    <citation type="submission" date="2019-08" db="EMBL/GenBank/DDBJ databases">
        <authorList>
            <person name="Kucharzyk K."/>
            <person name="Murdoch R.W."/>
            <person name="Higgins S."/>
            <person name="Loffler F."/>
        </authorList>
    </citation>
    <scope>NUCLEOTIDE SEQUENCE</scope>
</reference>
<dbReference type="InterPro" id="IPR011249">
    <property type="entry name" value="Metalloenz_LuxS/M16"/>
</dbReference>
<dbReference type="Gene3D" id="3.30.830.10">
    <property type="entry name" value="Metalloenzyme, LuxS/M16 peptidase-like"/>
    <property type="match status" value="3"/>
</dbReference>
<evidence type="ECO:0000259" key="1">
    <source>
        <dbReference type="Pfam" id="PF05193"/>
    </source>
</evidence>
<accession>A0A644ZCS4</accession>
<sequence length="663" mass="75700">MTVKIPHRPVAERQTYAFVYDKLVEDLFLEMFKSRCAERAKKSDADFRGIVPVFGEIDYACKTFTATATPVHGKDLHIALKGLLEEVERTKQHGMTELELDNAKSIVRANLRKQSDQMQKSTNKDLVNLAVENFTRDKALVNRSELIDLTYTILDEIKIEDINDNIEIILNENNRIIIFAAPESDKESLPSTEKVLSLVKSIQNKVLEQYAPSAKKELTLSEAINPGKISESHRVSADDLGIKYKVPLDSTTEFRLENGARVIWKESYGNDKKVSLSAFTPGGYARPHSIEEIMILKNYLRYYNVANLNWNELGEWKQANGIRLSQAVNRRTDDYSGEFYPQYSENFFKLLYSHFTDVSADQTELGKFQQLFLKTIGEDKNETRLFEDSVKTLTYSSNPLKTNFDTLYIQTINPEKLNKLYQRHFGNPNEFTFIFTGPMPVKDAVPLIEKYIASIAATNDSQEKGLVYKEPELNKGNVELYYNAKNTITSKASVSITYHTDIEYNSKNYASALFLRDILSRRCYKSIREDKGGTYHVAVTASLDKHPQSQLVVKIEFDTNPSMITELLDVAQREADLLLKKGVTVQEIDEVKKYRKKTLDNKSIPWVTIITQSILNEEFLDTNDPELFDQVNVASVHNLAKQLFGSGNKMTFIFDPQNSTTTQ</sequence>
<dbReference type="GO" id="GO:0046872">
    <property type="term" value="F:metal ion binding"/>
    <property type="evidence" value="ECO:0007669"/>
    <property type="project" value="InterPro"/>
</dbReference>
<evidence type="ECO:0000313" key="2">
    <source>
        <dbReference type="EMBL" id="MPM38670.1"/>
    </source>
</evidence>
<dbReference type="Pfam" id="PF05193">
    <property type="entry name" value="Peptidase_M16_C"/>
    <property type="match status" value="1"/>
</dbReference>
<proteinExistence type="predicted"/>
<gene>
    <name evidence="2" type="ORF">SDC9_85300</name>
</gene>
<name>A0A644ZCS4_9ZZZZ</name>
<dbReference type="AlphaFoldDB" id="A0A644ZCS4"/>